<evidence type="ECO:0000256" key="4">
    <source>
        <dbReference type="ARBA" id="ARBA00022989"/>
    </source>
</evidence>
<evidence type="ECO:0000313" key="8">
    <source>
        <dbReference type="EMBL" id="KPA86915.1"/>
    </source>
</evidence>
<comment type="subcellular location">
    <subcellularLocation>
        <location evidence="1">Cell membrane</location>
        <topology evidence="1">Multi-pass membrane protein</topology>
    </subcellularLocation>
</comment>
<dbReference type="EMBL" id="LGTL01000001">
    <property type="protein sequence ID" value="KPA86915.1"/>
    <property type="molecule type" value="Genomic_DNA"/>
</dbReference>
<accession>A0A0N0E0W3</accession>
<evidence type="ECO:0000256" key="1">
    <source>
        <dbReference type="ARBA" id="ARBA00004651"/>
    </source>
</evidence>
<feature type="compositionally biased region" description="Low complexity" evidence="6">
    <location>
        <begin position="1046"/>
        <end position="1057"/>
    </location>
</feature>
<dbReference type="PANTHER" id="PTHR30509:SF38">
    <property type="entry name" value="FUSARIC ACID RESISTANCE PROTEIN-LIKE"/>
    <property type="match status" value="1"/>
</dbReference>
<protein>
    <submittedName>
        <fullName evidence="8">Uncharacterized protein</fullName>
    </submittedName>
</protein>
<dbReference type="Proteomes" id="UP000037923">
    <property type="component" value="Unassembled WGS sequence"/>
</dbReference>
<feature type="region of interest" description="Disordered" evidence="6">
    <location>
        <begin position="1128"/>
        <end position="1171"/>
    </location>
</feature>
<dbReference type="EMBL" id="LGTL01000001">
    <property type="protein sequence ID" value="KPA86916.1"/>
    <property type="molecule type" value="Genomic_DNA"/>
</dbReference>
<keyword evidence="4 7" id="KW-1133">Transmembrane helix</keyword>
<dbReference type="OMA" id="WRDFWAE"/>
<name>A0A0N0E0W3_LEPPY</name>
<feature type="transmembrane region" description="Helical" evidence="7">
    <location>
        <begin position="659"/>
        <end position="675"/>
    </location>
</feature>
<evidence type="ECO:0000256" key="3">
    <source>
        <dbReference type="ARBA" id="ARBA00022692"/>
    </source>
</evidence>
<dbReference type="EMBL" id="LGTL01000001">
    <property type="protein sequence ID" value="KPA86914.1"/>
    <property type="molecule type" value="Genomic_DNA"/>
</dbReference>
<dbReference type="RefSeq" id="XP_015665354.1">
    <property type="nucleotide sequence ID" value="XM_015797346.1"/>
</dbReference>
<feature type="transmembrane region" description="Helical" evidence="7">
    <location>
        <begin position="163"/>
        <end position="181"/>
    </location>
</feature>
<evidence type="ECO:0000313" key="9">
    <source>
        <dbReference type="Proteomes" id="UP000037923"/>
    </source>
</evidence>
<dbReference type="GO" id="GO:0005886">
    <property type="term" value="C:plasma membrane"/>
    <property type="evidence" value="ECO:0007669"/>
    <property type="project" value="UniProtKB-SubCell"/>
</dbReference>
<reference evidence="8 9" key="1">
    <citation type="submission" date="2015-07" db="EMBL/GenBank/DDBJ databases">
        <title>High-quality genome of monoxenous trypanosomatid Leptomonas pyrrhocoris.</title>
        <authorList>
            <person name="Flegontov P."/>
            <person name="Butenko A."/>
            <person name="Firsov S."/>
            <person name="Vlcek C."/>
            <person name="Logacheva M.D."/>
            <person name="Field M."/>
            <person name="Filatov D."/>
            <person name="Flegontova O."/>
            <person name="Gerasimov E."/>
            <person name="Jackson A.P."/>
            <person name="Kelly S."/>
            <person name="Opperdoes F."/>
            <person name="O'Reilly A."/>
            <person name="Votypka J."/>
            <person name="Yurchenko V."/>
            <person name="Lukes J."/>
        </authorList>
    </citation>
    <scope>NUCLEOTIDE SEQUENCE [LARGE SCALE GENOMIC DNA]</scope>
    <source>
        <strain evidence="8">H10</strain>
    </source>
</reference>
<comment type="caution">
    <text evidence="8">The sequence shown here is derived from an EMBL/GenBank/DDBJ whole genome shotgun (WGS) entry which is preliminary data.</text>
</comment>
<evidence type="ECO:0000256" key="6">
    <source>
        <dbReference type="SAM" id="MobiDB-lite"/>
    </source>
</evidence>
<keyword evidence="9" id="KW-1185">Reference proteome</keyword>
<evidence type="ECO:0000256" key="2">
    <source>
        <dbReference type="ARBA" id="ARBA00022475"/>
    </source>
</evidence>
<feature type="compositionally biased region" description="Basic and acidic residues" evidence="6">
    <location>
        <begin position="432"/>
        <end position="447"/>
    </location>
</feature>
<dbReference type="OrthoDB" id="260652at2759"/>
<evidence type="ECO:0000256" key="7">
    <source>
        <dbReference type="SAM" id="Phobius"/>
    </source>
</evidence>
<dbReference type="VEuPathDB" id="TriTrypDB:LpyrH10_01_9500"/>
<feature type="compositionally biased region" description="Basic and acidic residues" evidence="6">
    <location>
        <begin position="1158"/>
        <end position="1171"/>
    </location>
</feature>
<feature type="compositionally biased region" description="Basic and acidic residues" evidence="6">
    <location>
        <begin position="389"/>
        <end position="403"/>
    </location>
</feature>
<dbReference type="PANTHER" id="PTHR30509">
    <property type="entry name" value="P-HYDROXYBENZOIC ACID EFFLUX PUMP SUBUNIT-RELATED"/>
    <property type="match status" value="1"/>
</dbReference>
<organism evidence="8 9">
    <name type="scientific">Leptomonas pyrrhocoris</name>
    <name type="common">Firebug parasite</name>
    <dbReference type="NCBI Taxonomy" id="157538"/>
    <lineage>
        <taxon>Eukaryota</taxon>
        <taxon>Discoba</taxon>
        <taxon>Euglenozoa</taxon>
        <taxon>Kinetoplastea</taxon>
        <taxon>Metakinetoplastina</taxon>
        <taxon>Trypanosomatida</taxon>
        <taxon>Trypanosomatidae</taxon>
        <taxon>Leishmaniinae</taxon>
        <taxon>Leptomonas</taxon>
    </lineage>
</organism>
<feature type="transmembrane region" description="Helical" evidence="7">
    <location>
        <begin position="110"/>
        <end position="131"/>
    </location>
</feature>
<feature type="compositionally biased region" description="Basic and acidic residues" evidence="6">
    <location>
        <begin position="1128"/>
        <end position="1150"/>
    </location>
</feature>
<feature type="region of interest" description="Disordered" evidence="6">
    <location>
        <begin position="1023"/>
        <end position="1084"/>
    </location>
</feature>
<gene>
    <name evidence="8" type="ORF">ABB37_00950</name>
</gene>
<proteinExistence type="predicted"/>
<dbReference type="AlphaFoldDB" id="A0A0N0E0W3"/>
<feature type="transmembrane region" description="Helical" evidence="7">
    <location>
        <begin position="193"/>
        <end position="210"/>
    </location>
</feature>
<keyword evidence="2" id="KW-1003">Cell membrane</keyword>
<feature type="region of interest" description="Disordered" evidence="6">
    <location>
        <begin position="372"/>
        <end position="478"/>
    </location>
</feature>
<feature type="region of interest" description="Disordered" evidence="6">
    <location>
        <begin position="1"/>
        <end position="63"/>
    </location>
</feature>
<feature type="compositionally biased region" description="Low complexity" evidence="6">
    <location>
        <begin position="20"/>
        <end position="33"/>
    </location>
</feature>
<keyword evidence="3 7" id="KW-0812">Transmembrane</keyword>
<feature type="compositionally biased region" description="Polar residues" evidence="6">
    <location>
        <begin position="1"/>
        <end position="11"/>
    </location>
</feature>
<dbReference type="RefSeq" id="XP_015665353.1">
    <property type="nucleotide sequence ID" value="XM_015797345.1"/>
</dbReference>
<sequence length="1260" mass="140328">MDTINLSSLFRAQQPEAEVSECSSTYESSTTPEESSDKATSPAAGENTDDRNVKDKLSVSGKGRAAGNDVIGLAKAKRSGVRPPLDGHHDPTSDTLSLRSYWIALFSPQVYMAIFYALRITFMVALPLGVFARHPNLMNVFPAHVVIPLWGIVDCRYTFGEQVAFNICSLQCAVAMITWGVLNNAWHIHTHPAGWWCSVIFCVFFISLFGDVRSRRVVMLQCVLILQMESLPGGTELIYPVKVGRDLVMATGFAFFQCLFPVKSIARDCDEMMAGGWKHIGRIARNCVTACWSEDPIECAIALTHIGTEPIQSVLATLPSKLFFVMYEFWESTLRLELRRERLTVMQICMPRLHTMTDTARAMVLKRVHRAHVKRTQGGGSHSPAAKPEGGEHSSCEAADGHGTRGGARMDLQSREPYGAAGDADSCGDVADMQRRQRREAERDEFLKNVAGAEPTDGADGADGADGEEQSGLPQQNSGLLVMQFRTRQWDRTSEILKQPVQHYLDALDAVLEGLGKHLNPHETAQTVPFADLREAATDLQSKLDEVHFEALIKSETPVDPFLYSNVFAFHLSLVVLAERLLEYGERMHNFDRSQYKSQLRRTWEFFFYDYWRDFWEELPKRMTLATPRDVRIFKDAIKMACAYGVGAMFTENIDPDNIYYFGMAILMGVGWPTAGDTMEASVYRVTGMACACSIAYVAIWHTPNLAGELAIAVAAVFISLCFRDRHPYAHTAQYCSILVITALNSAGTKLVLLSRIVSNCFTVMSYYAIVVFIFPIDVLRVTYNSQVEAITSVADRFSRLVDVIGQPFSPDDPEQFAAMKAEVTSIRASRISMWMALNNVGMWLPKAAADPAPLGNPYPLQAMRDMYSSLRRLGSATDVISTSLSALFNDNVPRRRPDVEHIVEAVAPVMQMVDEASRVLFQDFLDAFSTPHEWSPTLTTYHFSLFLSLSRDLHHAFWTAHRRNVKALRANFRERVMNRTFAAAAMTRVVDPLTLERARDLSFAVQPSESFVRMPVARRGERQNVQLAPTPTPGTADADVSVHQPDAFDPADAPAPVSTRGHENPLSDASPLGSARAVRRRSTVRNASIVSGASAAPAHDGDETPAVTNGSIARTIAESMALVRATERRNSRLVRRDVSERGADGRGDGGENVDEVSEQHQRAKEQAEFEKVLDPYERQAQEEERRAFIARRSLEHERIEDSTLSHDVNMVLTILVGTDMFFAEAERMLKTMYAINEYAKSRVPPRKRKGDAAVKTESP</sequence>
<dbReference type="GeneID" id="26901247"/>
<dbReference type="RefSeq" id="XP_015665355.1">
    <property type="nucleotide sequence ID" value="XM_015797347.1"/>
</dbReference>
<evidence type="ECO:0000256" key="5">
    <source>
        <dbReference type="ARBA" id="ARBA00023136"/>
    </source>
</evidence>
<keyword evidence="5 7" id="KW-0472">Membrane</keyword>
<feature type="transmembrane region" description="Helical" evidence="7">
    <location>
        <begin position="706"/>
        <end position="723"/>
    </location>
</feature>
<feature type="compositionally biased region" description="Basic and acidic residues" evidence="6">
    <location>
        <begin position="48"/>
        <end position="57"/>
    </location>
</feature>